<dbReference type="Proteomes" id="UP001162972">
    <property type="component" value="Chromosome 8"/>
</dbReference>
<evidence type="ECO:0000313" key="2">
    <source>
        <dbReference type="EMBL" id="KAJ6429848.1"/>
    </source>
</evidence>
<feature type="transmembrane region" description="Helical" evidence="1">
    <location>
        <begin position="97"/>
        <end position="118"/>
    </location>
</feature>
<evidence type="ECO:0000256" key="1">
    <source>
        <dbReference type="SAM" id="Phobius"/>
    </source>
</evidence>
<name>A0AAD6KUI5_9ROSI</name>
<reference evidence="2 3" key="1">
    <citation type="journal article" date="2023" name="Int. J. Mol. Sci.">
        <title>De Novo Assembly and Annotation of 11 Diverse Shrub Willow (Salix) Genomes Reveals Novel Gene Organization in Sex-Linked Regions.</title>
        <authorList>
            <person name="Hyden B."/>
            <person name="Feng K."/>
            <person name="Yates T.B."/>
            <person name="Jawdy S."/>
            <person name="Cereghino C."/>
            <person name="Smart L.B."/>
            <person name="Muchero W."/>
        </authorList>
    </citation>
    <scope>NUCLEOTIDE SEQUENCE [LARGE SCALE GENOMIC DNA]</scope>
    <source>
        <tissue evidence="2">Shoot tip</tissue>
    </source>
</reference>
<gene>
    <name evidence="2" type="ORF">OIU84_021284</name>
</gene>
<dbReference type="EMBL" id="JAPFFJ010000004">
    <property type="protein sequence ID" value="KAJ6429848.1"/>
    <property type="molecule type" value="Genomic_DNA"/>
</dbReference>
<keyword evidence="1" id="KW-1133">Transmembrane helix</keyword>
<keyword evidence="3" id="KW-1185">Reference proteome</keyword>
<dbReference type="AlphaFoldDB" id="A0AAD6KUI5"/>
<keyword evidence="1" id="KW-0812">Transmembrane</keyword>
<protein>
    <submittedName>
        <fullName evidence="2">Uncharacterized protein</fullName>
    </submittedName>
</protein>
<accession>A0AAD6KUI5</accession>
<feature type="transmembrane region" description="Helical" evidence="1">
    <location>
        <begin position="163"/>
        <end position="180"/>
    </location>
</feature>
<organism evidence="2 3">
    <name type="scientific">Salix udensis</name>
    <dbReference type="NCBI Taxonomy" id="889485"/>
    <lineage>
        <taxon>Eukaryota</taxon>
        <taxon>Viridiplantae</taxon>
        <taxon>Streptophyta</taxon>
        <taxon>Embryophyta</taxon>
        <taxon>Tracheophyta</taxon>
        <taxon>Spermatophyta</taxon>
        <taxon>Magnoliopsida</taxon>
        <taxon>eudicotyledons</taxon>
        <taxon>Gunneridae</taxon>
        <taxon>Pentapetalae</taxon>
        <taxon>rosids</taxon>
        <taxon>fabids</taxon>
        <taxon>Malpighiales</taxon>
        <taxon>Salicaceae</taxon>
        <taxon>Saliceae</taxon>
        <taxon>Salix</taxon>
    </lineage>
</organism>
<sequence>MQKHGVIIANDNVSHQRKKVNKMPTSSNRDGLFLSISRDDKYPLVILCLALDTSQALLGLSNRVDRIFITVVAAAPAAPTTAPAASTSTAATRTGSLLVSLICIFLGSKGFCSIETLVCFITTIIHISYLIISVVLLRCLYIKASIDFFFNCIPIIRRASTKNVLNVYILMFFNFIILRAW</sequence>
<keyword evidence="1" id="KW-0472">Membrane</keyword>
<comment type="caution">
    <text evidence="2">The sequence shown here is derived from an EMBL/GenBank/DDBJ whole genome shotgun (WGS) entry which is preliminary data.</text>
</comment>
<feature type="transmembrane region" description="Helical" evidence="1">
    <location>
        <begin position="124"/>
        <end position="142"/>
    </location>
</feature>
<evidence type="ECO:0000313" key="3">
    <source>
        <dbReference type="Proteomes" id="UP001162972"/>
    </source>
</evidence>
<proteinExistence type="predicted"/>